<evidence type="ECO:0000313" key="1">
    <source>
        <dbReference type="EMBL" id="JAH54234.1"/>
    </source>
</evidence>
<accession>A0A0E9TKQ4</accession>
<reference evidence="1" key="1">
    <citation type="submission" date="2014-11" db="EMBL/GenBank/DDBJ databases">
        <authorList>
            <person name="Amaro Gonzalez C."/>
        </authorList>
    </citation>
    <scope>NUCLEOTIDE SEQUENCE</scope>
</reference>
<dbReference type="AlphaFoldDB" id="A0A0E9TKQ4"/>
<organism evidence="1">
    <name type="scientific">Anguilla anguilla</name>
    <name type="common">European freshwater eel</name>
    <name type="synonym">Muraena anguilla</name>
    <dbReference type="NCBI Taxonomy" id="7936"/>
    <lineage>
        <taxon>Eukaryota</taxon>
        <taxon>Metazoa</taxon>
        <taxon>Chordata</taxon>
        <taxon>Craniata</taxon>
        <taxon>Vertebrata</taxon>
        <taxon>Euteleostomi</taxon>
        <taxon>Actinopterygii</taxon>
        <taxon>Neopterygii</taxon>
        <taxon>Teleostei</taxon>
        <taxon>Anguilliformes</taxon>
        <taxon>Anguillidae</taxon>
        <taxon>Anguilla</taxon>
    </lineage>
</organism>
<sequence length="33" mass="3474">MGLTSVRYGSQSLLGSVNARVSPFNCLSSLDLT</sequence>
<protein>
    <submittedName>
        <fullName evidence="1">Uncharacterized protein</fullName>
    </submittedName>
</protein>
<dbReference type="EMBL" id="GBXM01054343">
    <property type="protein sequence ID" value="JAH54234.1"/>
    <property type="molecule type" value="Transcribed_RNA"/>
</dbReference>
<name>A0A0E9TKQ4_ANGAN</name>
<proteinExistence type="predicted"/>
<reference evidence="1" key="2">
    <citation type="journal article" date="2015" name="Fish Shellfish Immunol.">
        <title>Early steps in the European eel (Anguilla anguilla)-Vibrio vulnificus interaction in the gills: Role of the RtxA13 toxin.</title>
        <authorList>
            <person name="Callol A."/>
            <person name="Pajuelo D."/>
            <person name="Ebbesson L."/>
            <person name="Teles M."/>
            <person name="MacKenzie S."/>
            <person name="Amaro C."/>
        </authorList>
    </citation>
    <scope>NUCLEOTIDE SEQUENCE</scope>
</reference>